<gene>
    <name evidence="9" type="ORF">RJ40_00745</name>
</gene>
<dbReference type="EMBL" id="CP036172">
    <property type="protein sequence ID" value="QSZ66131.1"/>
    <property type="molecule type" value="Genomic_DNA"/>
</dbReference>
<dbReference type="AlphaFoldDB" id="A0A8A3S304"/>
<dbReference type="GO" id="GO:0042371">
    <property type="term" value="P:vitamin K biosynthetic process"/>
    <property type="evidence" value="ECO:0007669"/>
    <property type="project" value="TreeGrafter"/>
</dbReference>
<evidence type="ECO:0000256" key="5">
    <source>
        <dbReference type="ARBA" id="ARBA00022692"/>
    </source>
</evidence>
<reference evidence="9" key="1">
    <citation type="journal article" date="2001" name="Int. J. Syst. Evol. Microbiol.">
        <title>Methanofollis aquaemaris sp. nov., a methanogen isolated from an aquaculture fish pond.</title>
        <authorList>
            <person name="Lai M.C."/>
            <person name="Chen S.C."/>
        </authorList>
    </citation>
    <scope>NUCLEOTIDE SEQUENCE</scope>
    <source>
        <strain evidence="9">N2F9704</strain>
    </source>
</reference>
<sequence>MSTLTDPASGMIALNGHDRWFITFMANISCFIPCYGYPVDQRLNTSSRFSNGDFRNLESRVKSSQTINPGLFRSRRWLFREDPDIIESIDSENINAARTTEGVRGEKCEGVNIRQINRAKTDRWYGNVCGDIRFMIRSREYDHDDKKTVTPPAGGDGFDFRTFRHILRIEGLIPFTGCAILIGFAAALWEVGFSGADWRLFGIAVVAVLLVHIDAHIWNDIMDLEVDRREKSRETKRDRPLVYGWATVGDYRKMSAIITVLVVVLTAYLTMQRMLIPLLFIIGFFFDYGYNHPRIALGHQPYTEWYIFPWLVVGVTVTIVYAATGIFSLLAFILSLLHGLTVTCFAVSMMRRDVHSDRLGGKKTSSVVYPEIPHATVYGIVTLLVSVLMFYPLVLILGSTEFAYLLILSTAVIAAMNTVCGARIDQLCTRALYSVYPDFESKANKVMLQQVGASMVHAVAITVIVLTFGRIV</sequence>
<keyword evidence="4" id="KW-0808">Transferase</keyword>
<name>A0A8A3S304_9EURY</name>
<dbReference type="UniPathway" id="UPA00079"/>
<keyword evidence="10" id="KW-1185">Reference proteome</keyword>
<evidence type="ECO:0000256" key="3">
    <source>
        <dbReference type="ARBA" id="ARBA00022428"/>
    </source>
</evidence>
<comment type="pathway">
    <text evidence="2">Quinol/quinone metabolism; menaquinone biosynthesis.</text>
</comment>
<dbReference type="CDD" id="cd13962">
    <property type="entry name" value="PT_UbiA_UBIAD1"/>
    <property type="match status" value="1"/>
</dbReference>
<dbReference type="GO" id="GO:0009234">
    <property type="term" value="P:menaquinone biosynthetic process"/>
    <property type="evidence" value="ECO:0007669"/>
    <property type="project" value="UniProtKB-UniPathway"/>
</dbReference>
<feature type="transmembrane region" description="Helical" evidence="8">
    <location>
        <begin position="20"/>
        <end position="39"/>
    </location>
</feature>
<keyword evidence="3" id="KW-0474">Menaquinone biosynthesis</keyword>
<feature type="transmembrane region" description="Helical" evidence="8">
    <location>
        <begin position="302"/>
        <end position="323"/>
    </location>
</feature>
<evidence type="ECO:0000313" key="9">
    <source>
        <dbReference type="EMBL" id="QSZ66131.1"/>
    </source>
</evidence>
<feature type="transmembrane region" description="Helical" evidence="8">
    <location>
        <begin position="402"/>
        <end position="420"/>
    </location>
</feature>
<feature type="transmembrane region" description="Helical" evidence="8">
    <location>
        <begin position="372"/>
        <end position="396"/>
    </location>
</feature>
<dbReference type="GO" id="GO:0005886">
    <property type="term" value="C:plasma membrane"/>
    <property type="evidence" value="ECO:0007669"/>
    <property type="project" value="UniProtKB-SubCell"/>
</dbReference>
<dbReference type="InterPro" id="IPR000537">
    <property type="entry name" value="UbiA_prenyltransferase"/>
</dbReference>
<protein>
    <submittedName>
        <fullName evidence="9">Prenyltransferase</fullName>
    </submittedName>
</protein>
<accession>A0A8A3S304</accession>
<feature type="transmembrane region" description="Helical" evidence="8">
    <location>
        <begin position="171"/>
        <end position="189"/>
    </location>
</feature>
<dbReference type="KEGG" id="maqe:RJ40_00745"/>
<dbReference type="PANTHER" id="PTHR13929">
    <property type="entry name" value="1,4-DIHYDROXY-2-NAPHTHOATE OCTAPRENYLTRANSFERASE"/>
    <property type="match status" value="1"/>
</dbReference>
<evidence type="ECO:0000256" key="4">
    <source>
        <dbReference type="ARBA" id="ARBA00022679"/>
    </source>
</evidence>
<evidence type="ECO:0000256" key="6">
    <source>
        <dbReference type="ARBA" id="ARBA00022989"/>
    </source>
</evidence>
<keyword evidence="5 8" id="KW-0812">Transmembrane</keyword>
<proteinExistence type="predicted"/>
<dbReference type="PANTHER" id="PTHR13929:SF0">
    <property type="entry name" value="UBIA PRENYLTRANSFERASE DOMAIN-CONTAINING PROTEIN 1"/>
    <property type="match status" value="1"/>
</dbReference>
<dbReference type="Pfam" id="PF01040">
    <property type="entry name" value="UbiA"/>
    <property type="match status" value="1"/>
</dbReference>
<dbReference type="GeneID" id="76422835"/>
<dbReference type="InterPro" id="IPR044878">
    <property type="entry name" value="UbiA_sf"/>
</dbReference>
<dbReference type="Gene3D" id="1.10.357.140">
    <property type="entry name" value="UbiA prenyltransferase"/>
    <property type="match status" value="1"/>
</dbReference>
<feature type="transmembrane region" description="Helical" evidence="8">
    <location>
        <begin position="451"/>
        <end position="471"/>
    </location>
</feature>
<evidence type="ECO:0000256" key="7">
    <source>
        <dbReference type="ARBA" id="ARBA00023136"/>
    </source>
</evidence>
<dbReference type="GO" id="GO:0004659">
    <property type="term" value="F:prenyltransferase activity"/>
    <property type="evidence" value="ECO:0007669"/>
    <property type="project" value="InterPro"/>
</dbReference>
<reference evidence="9" key="2">
    <citation type="submission" date="2019-02" db="EMBL/GenBank/DDBJ databases">
        <authorList>
            <person name="Chen S.-C."/>
            <person name="Chien H.-H."/>
            <person name="Lai M.-C."/>
        </authorList>
    </citation>
    <scope>NUCLEOTIDE SEQUENCE</scope>
    <source>
        <strain evidence="9">N2F9704</strain>
    </source>
</reference>
<evidence type="ECO:0000313" key="10">
    <source>
        <dbReference type="Proteomes" id="UP001042704"/>
    </source>
</evidence>
<keyword evidence="7 8" id="KW-0472">Membrane</keyword>
<dbReference type="InterPro" id="IPR026046">
    <property type="entry name" value="UBIAD1"/>
</dbReference>
<evidence type="ECO:0000256" key="2">
    <source>
        <dbReference type="ARBA" id="ARBA00004863"/>
    </source>
</evidence>
<feature type="transmembrane region" description="Helical" evidence="8">
    <location>
        <begin position="329"/>
        <end position="351"/>
    </location>
</feature>
<keyword evidence="6 8" id="KW-1133">Transmembrane helix</keyword>
<dbReference type="Proteomes" id="UP001042704">
    <property type="component" value="Chromosome"/>
</dbReference>
<organism evidence="9 10">
    <name type="scientific">Methanofollis aquaemaris</name>
    <dbReference type="NCBI Taxonomy" id="126734"/>
    <lineage>
        <taxon>Archaea</taxon>
        <taxon>Methanobacteriati</taxon>
        <taxon>Methanobacteriota</taxon>
        <taxon>Stenosarchaea group</taxon>
        <taxon>Methanomicrobia</taxon>
        <taxon>Methanomicrobiales</taxon>
        <taxon>Methanomicrobiaceae</taxon>
        <taxon>Methanofollis</taxon>
    </lineage>
</organism>
<dbReference type="RefSeq" id="WP_265581434.1">
    <property type="nucleotide sequence ID" value="NZ_CP036172.1"/>
</dbReference>
<feature type="transmembrane region" description="Helical" evidence="8">
    <location>
        <begin position="201"/>
        <end position="221"/>
    </location>
</feature>
<evidence type="ECO:0000256" key="1">
    <source>
        <dbReference type="ARBA" id="ARBA00004651"/>
    </source>
</evidence>
<comment type="subcellular location">
    <subcellularLocation>
        <location evidence="1">Cell membrane</location>
        <topology evidence="1">Multi-pass membrane protein</topology>
    </subcellularLocation>
</comment>
<evidence type="ECO:0000256" key="8">
    <source>
        <dbReference type="SAM" id="Phobius"/>
    </source>
</evidence>